<feature type="domain" description="eCIS core" evidence="2">
    <location>
        <begin position="173"/>
        <end position="249"/>
    </location>
</feature>
<reference evidence="3 4" key="1">
    <citation type="submission" date="2023-07" db="EMBL/GenBank/DDBJ databases">
        <title>Sorghum-associated microbial communities from plants grown in Nebraska, USA.</title>
        <authorList>
            <person name="Schachtman D."/>
        </authorList>
    </citation>
    <scope>NUCLEOTIDE SEQUENCE [LARGE SCALE GENOMIC DNA]</scope>
    <source>
        <strain evidence="3 4">3262</strain>
    </source>
</reference>
<comment type="caution">
    <text evidence="3">The sequence shown here is derived from an EMBL/GenBank/DDBJ whole genome shotgun (WGS) entry which is preliminary data.</text>
</comment>
<protein>
    <recommendedName>
        <fullName evidence="2">eCIS core domain-containing protein</fullName>
    </recommendedName>
</protein>
<sequence>MSTLAPIQKAGLQNKADTQKASAIEQENEKNKNQSKKGAPGSGKLFKPLASRPADAPPPGDNKKPVIAFNSIPLFSTSNLPVQTKLSINTPGDKFEQEADAMAERVLQMDGKNKIVSKAITPITPVVQRKCSHCEEEEENKSIQRKESTPNHPQVNNNVHGYLNALSNSGTSLPQEARSYFEPKFGYDFSKVRIHTDTAANRSAQSINALAYTSANNIVFNSNQYSTQTIEGKRLLGHELTHVIQQSETVQTDGFVQRKGKTAGGFFSNLGRAFLSIFGNEPDFSDDVLDKYLEEINSGEIEDDYDSDDKARIIVRKWKAKKINLTQQNKLMLIKEMLSGPTLGDDEAAILELLKGSPDNEIGFLLSMIDPAELLDKINGDNHKELETILADVAKKKIQIGPEPVNIVKAERKDHDTLLGDGTPLKKGITVDEFHNYITKQADWFLEPSLSEADKDLLWKVADTLHQGDYVNTALGLILLTELGAAIGTPDMPFIMAYAAGADLAAQTIRITAPHNKLARIIELGKAMTDLKAFVPGLVLRICIDQAHFEKLVDGKLIGDFKDYYTKFKPTIENPKEADPLVALLKEGLAVYITLTDWVHDLHVFTPNTRKRLVKNITDKTRKRPVLLILMSGLDWNGAFLQAENLEKVVLNIKNLALLIQGASDLKGEIAKLDKVTDDYGQILKGAPKPVLGQVVIAGHGQDDSVEQITPGTNAKTSNDKTVSYDQKDLKFGETDGDSEKLIDEALQRMDPNQARIVFAGCLVGSHNVKSGVITSTKTAAAEINAAIKANPNLRDKVNARMAMLKIKGRVEAANASTQFNAFTLDASGKAKLGFSGDPDIGGTKDEYVKTGIEPEGALRAALETWADPNFGPDWTTKAMKKHVAKVKNDKNWYVTLTRMAFELALPAVGDVDPQVINDLAHRVSYWLFVGWEEMANVDYLAVTVRGAEAPKLFPVMLASDFKSSPHLPVVVQEAWMHIDATHEPNFMSVLQATALKRLKLSAFLSKALLGPHLLNLLKFTPPALPTKGQMLLALSMAVKEGASMPVEVKDMLIKAAGGVKTTKFPAALNVKSLLDGASELSILQNIGLAPGSVQTSGPPVLNDANLDTDNDKKNDILVDVDAHRATLKFPVVVQSHPNFTPQSKVIAKLAKGDVVNVVGTTNGWTVVDLKTKVGYVLNGL</sequence>
<feature type="region of interest" description="Disordered" evidence="1">
    <location>
        <begin position="138"/>
        <end position="158"/>
    </location>
</feature>
<name>A0ABU1T6D0_9SPHI</name>
<dbReference type="EMBL" id="JAVDUU010000001">
    <property type="protein sequence ID" value="MDR6940898.1"/>
    <property type="molecule type" value="Genomic_DNA"/>
</dbReference>
<proteinExistence type="predicted"/>
<dbReference type="InterPro" id="IPR025295">
    <property type="entry name" value="eCIS_core_dom"/>
</dbReference>
<dbReference type="Proteomes" id="UP001247620">
    <property type="component" value="Unassembled WGS sequence"/>
</dbReference>
<gene>
    <name evidence="3" type="ORF">J2W55_000726</name>
</gene>
<dbReference type="Pfam" id="PF13699">
    <property type="entry name" value="eCIS_core"/>
    <property type="match status" value="1"/>
</dbReference>
<evidence type="ECO:0000256" key="1">
    <source>
        <dbReference type="SAM" id="MobiDB-lite"/>
    </source>
</evidence>
<evidence type="ECO:0000259" key="2">
    <source>
        <dbReference type="Pfam" id="PF13699"/>
    </source>
</evidence>
<evidence type="ECO:0000313" key="3">
    <source>
        <dbReference type="EMBL" id="MDR6940898.1"/>
    </source>
</evidence>
<feature type="region of interest" description="Disordered" evidence="1">
    <location>
        <begin position="1"/>
        <end position="65"/>
    </location>
</feature>
<accession>A0ABU1T6D0</accession>
<feature type="compositionally biased region" description="Basic and acidic residues" evidence="1">
    <location>
        <begin position="140"/>
        <end position="149"/>
    </location>
</feature>
<evidence type="ECO:0000313" key="4">
    <source>
        <dbReference type="Proteomes" id="UP001247620"/>
    </source>
</evidence>
<dbReference type="Gene3D" id="2.30.30.40">
    <property type="entry name" value="SH3 Domains"/>
    <property type="match status" value="1"/>
</dbReference>
<keyword evidence="4" id="KW-1185">Reference proteome</keyword>
<dbReference type="RefSeq" id="WP_310092070.1">
    <property type="nucleotide sequence ID" value="NZ_JAVDUU010000001.1"/>
</dbReference>
<organism evidence="3 4">
    <name type="scientific">Mucilaginibacter pocheonensis</name>
    <dbReference type="NCBI Taxonomy" id="398050"/>
    <lineage>
        <taxon>Bacteria</taxon>
        <taxon>Pseudomonadati</taxon>
        <taxon>Bacteroidota</taxon>
        <taxon>Sphingobacteriia</taxon>
        <taxon>Sphingobacteriales</taxon>
        <taxon>Sphingobacteriaceae</taxon>
        <taxon>Mucilaginibacter</taxon>
    </lineage>
</organism>